<dbReference type="GO" id="GO:0000976">
    <property type="term" value="F:transcription cis-regulatory region binding"/>
    <property type="evidence" value="ECO:0007669"/>
    <property type="project" value="TreeGrafter"/>
</dbReference>
<dbReference type="GeneID" id="93163843"/>
<gene>
    <name evidence="5" type="ORF">HMPREF9470_04499</name>
</gene>
<reference evidence="5 6" key="1">
    <citation type="submission" date="2011-04" db="EMBL/GenBank/DDBJ databases">
        <title>The Genome Sequence of Clostridium citroniae WAL-19142.</title>
        <authorList>
            <consortium name="The Broad Institute Genome Sequencing Platform"/>
            <person name="Earl A."/>
            <person name="Ward D."/>
            <person name="Feldgarden M."/>
            <person name="Gevers D."/>
            <person name="Warren Y.A."/>
            <person name="Tyrrell K.L."/>
            <person name="Citron D.M."/>
            <person name="Goldstein E.J."/>
            <person name="Daigneault M."/>
            <person name="Allen-Vercoe E."/>
            <person name="Young S.K."/>
            <person name="Zeng Q."/>
            <person name="Gargeya S."/>
            <person name="Fitzgerald M."/>
            <person name="Haas B."/>
            <person name="Abouelleil A."/>
            <person name="Alvarado L."/>
            <person name="Arachchi H.M."/>
            <person name="Berlin A."/>
            <person name="Brown A."/>
            <person name="Chapman S.B."/>
            <person name="Chen Z."/>
            <person name="Dunbar C."/>
            <person name="Freedman E."/>
            <person name="Gearin G."/>
            <person name="Gellesch M."/>
            <person name="Goldberg J."/>
            <person name="Griggs A."/>
            <person name="Gujja S."/>
            <person name="Heilman E.R."/>
            <person name="Heiman D."/>
            <person name="Howarth C."/>
            <person name="Larson L."/>
            <person name="Lui A."/>
            <person name="MacDonald P.J."/>
            <person name="Mehta T."/>
            <person name="Montmayeur A."/>
            <person name="Murphy C."/>
            <person name="Neiman D."/>
            <person name="Pearson M."/>
            <person name="Priest M."/>
            <person name="Roberts A."/>
            <person name="Saif S."/>
            <person name="Shea T."/>
            <person name="Shenoy N."/>
            <person name="Sisk P."/>
            <person name="Stolte C."/>
            <person name="Sykes S."/>
            <person name="White J."/>
            <person name="Yandava C."/>
            <person name="Wortman J."/>
            <person name="Nusbaum C."/>
            <person name="Birren B."/>
        </authorList>
    </citation>
    <scope>NUCLEOTIDE SEQUENCE [LARGE SCALE GENOMIC DNA]</scope>
    <source>
        <strain evidence="5 6">WAL-19142</strain>
    </source>
</reference>
<dbReference type="Gene3D" id="1.10.260.40">
    <property type="entry name" value="lambda repressor-like DNA-binding domains"/>
    <property type="match status" value="1"/>
</dbReference>
<feature type="domain" description="HTH lacI-type" evidence="4">
    <location>
        <begin position="2"/>
        <end position="56"/>
    </location>
</feature>
<dbReference type="Pfam" id="PF00356">
    <property type="entry name" value="LacI"/>
    <property type="match status" value="1"/>
</dbReference>
<dbReference type="GO" id="GO:0003700">
    <property type="term" value="F:DNA-binding transcription factor activity"/>
    <property type="evidence" value="ECO:0007669"/>
    <property type="project" value="TreeGrafter"/>
</dbReference>
<evidence type="ECO:0000313" key="6">
    <source>
        <dbReference type="Proteomes" id="UP000037392"/>
    </source>
</evidence>
<keyword evidence="1" id="KW-0805">Transcription regulation</keyword>
<dbReference type="PANTHER" id="PTHR30146">
    <property type="entry name" value="LACI-RELATED TRANSCRIPTIONAL REPRESSOR"/>
    <property type="match status" value="1"/>
</dbReference>
<dbReference type="RefSeq" id="WP_007870254.1">
    <property type="nucleotide sequence ID" value="NZ_KQ235882.1"/>
</dbReference>
<dbReference type="EMBL" id="ADLK01000032">
    <property type="protein sequence ID" value="KMW16061.1"/>
    <property type="molecule type" value="Genomic_DNA"/>
</dbReference>
<evidence type="ECO:0000259" key="4">
    <source>
        <dbReference type="PROSITE" id="PS50932"/>
    </source>
</evidence>
<dbReference type="Gene3D" id="3.40.50.2300">
    <property type="match status" value="2"/>
</dbReference>
<dbReference type="CDD" id="cd06267">
    <property type="entry name" value="PBP1_LacI_sugar_binding-like"/>
    <property type="match status" value="1"/>
</dbReference>
<dbReference type="OrthoDB" id="2026446at2"/>
<dbReference type="InterPro" id="IPR028082">
    <property type="entry name" value="Peripla_BP_I"/>
</dbReference>
<dbReference type="SUPFAM" id="SSF53822">
    <property type="entry name" value="Periplasmic binding protein-like I"/>
    <property type="match status" value="1"/>
</dbReference>
<dbReference type="PATRIC" id="fig|742734.4.peg.4826"/>
<dbReference type="Pfam" id="PF13377">
    <property type="entry name" value="Peripla_BP_3"/>
    <property type="match status" value="1"/>
</dbReference>
<dbReference type="InterPro" id="IPR046335">
    <property type="entry name" value="LacI/GalR-like_sensor"/>
</dbReference>
<evidence type="ECO:0000313" key="5">
    <source>
        <dbReference type="EMBL" id="KMW16061.1"/>
    </source>
</evidence>
<sequence length="329" mass="36953">MASRKDVAREAGVSAASVSYYINNNGYVSAEARKRIQEAIEKLNYSPNQIARSLKIKDSKQFVFLCNEIRNPFYAQLVYRATNAAYEKGYFILFSNVIDDDEYLKRICSYQISGLFASNNKIKKENLEAIVKQGIPVVVLRDVAWSDLDQRIMQIKIDYSNIFHEIAVHLEKGGYRNVHYISGAKSGKPDEVDEKTRNYRNAVGRERSGDITYNITDTKEAFQFVADTYSKEDCPDAFVCSNDAVAIGVVKGVTQLGLRIPEDVGVVGFDNTFQSRFCVPGLTSAEISAEKIGDIAISMLIEKSKGQKVEDYQIVPKLIIRESSSRNDL</sequence>
<dbReference type="PANTHER" id="PTHR30146:SF109">
    <property type="entry name" value="HTH-TYPE TRANSCRIPTIONAL REGULATOR GALS"/>
    <property type="match status" value="1"/>
</dbReference>
<evidence type="ECO:0000256" key="2">
    <source>
        <dbReference type="ARBA" id="ARBA00023125"/>
    </source>
</evidence>
<evidence type="ECO:0000256" key="1">
    <source>
        <dbReference type="ARBA" id="ARBA00023015"/>
    </source>
</evidence>
<dbReference type="PROSITE" id="PS50932">
    <property type="entry name" value="HTH_LACI_2"/>
    <property type="match status" value="1"/>
</dbReference>
<organism evidence="5 6">
    <name type="scientific">[Clostridium] citroniae WAL-19142</name>
    <dbReference type="NCBI Taxonomy" id="742734"/>
    <lineage>
        <taxon>Bacteria</taxon>
        <taxon>Bacillati</taxon>
        <taxon>Bacillota</taxon>
        <taxon>Clostridia</taxon>
        <taxon>Lachnospirales</taxon>
        <taxon>Lachnospiraceae</taxon>
        <taxon>Enterocloster</taxon>
    </lineage>
</organism>
<dbReference type="SMART" id="SM00354">
    <property type="entry name" value="HTH_LACI"/>
    <property type="match status" value="1"/>
</dbReference>
<name>A0A0J9BV90_9FIRM</name>
<keyword evidence="2" id="KW-0238">DNA-binding</keyword>
<dbReference type="InterPro" id="IPR010982">
    <property type="entry name" value="Lambda_DNA-bd_dom_sf"/>
</dbReference>
<dbReference type="AlphaFoldDB" id="A0A0J9BV90"/>
<accession>A0A0J9BV90</accession>
<dbReference type="CDD" id="cd01392">
    <property type="entry name" value="HTH_LacI"/>
    <property type="match status" value="1"/>
</dbReference>
<evidence type="ECO:0000256" key="3">
    <source>
        <dbReference type="ARBA" id="ARBA00023163"/>
    </source>
</evidence>
<proteinExistence type="predicted"/>
<keyword evidence="3" id="KW-0804">Transcription</keyword>
<dbReference type="SUPFAM" id="SSF47413">
    <property type="entry name" value="lambda repressor-like DNA-binding domains"/>
    <property type="match status" value="1"/>
</dbReference>
<protein>
    <recommendedName>
        <fullName evidence="4">HTH lacI-type domain-containing protein</fullName>
    </recommendedName>
</protein>
<comment type="caution">
    <text evidence="5">The sequence shown here is derived from an EMBL/GenBank/DDBJ whole genome shotgun (WGS) entry which is preliminary data.</text>
</comment>
<dbReference type="Proteomes" id="UP000037392">
    <property type="component" value="Unassembled WGS sequence"/>
</dbReference>
<dbReference type="InterPro" id="IPR000843">
    <property type="entry name" value="HTH_LacI"/>
</dbReference>